<dbReference type="InterPro" id="IPR006439">
    <property type="entry name" value="HAD-SF_hydro_IA"/>
</dbReference>
<dbReference type="CDD" id="cd01427">
    <property type="entry name" value="HAD_like"/>
    <property type="match status" value="1"/>
</dbReference>
<dbReference type="InterPro" id="IPR041492">
    <property type="entry name" value="HAD_2"/>
</dbReference>
<dbReference type="RefSeq" id="WP_214170908.1">
    <property type="nucleotide sequence ID" value="NZ_JAHCVJ010000002.1"/>
</dbReference>
<dbReference type="EMBL" id="JAHCVJ010000002">
    <property type="protein sequence ID" value="MBT0664144.1"/>
    <property type="molecule type" value="Genomic_DNA"/>
</dbReference>
<dbReference type="SFLD" id="SFLDS00003">
    <property type="entry name" value="Haloacid_Dehalogenase"/>
    <property type="match status" value="1"/>
</dbReference>
<dbReference type="Gene3D" id="1.10.260.80">
    <property type="match status" value="1"/>
</dbReference>
<dbReference type="PANTHER" id="PTHR43885">
    <property type="entry name" value="HALOACID DEHALOGENASE-LIKE HYDROLASE"/>
    <property type="match status" value="1"/>
</dbReference>
<sequence length="210" mass="22956">MAHYHQILDRRCWIFDLDGTLTLAVHDFAAIRETLGMADSDLDILGFLASLPAAEAATKHARLMAIEYELAAKTAAAPGAERLLDLLSRRGAQVGILTRNTREIALHTLEQIGLRQYFTPEAILGRDEAVPKPHPEGITKLLGSWGGTPDEAVMVGDYLFDLQVGRAAGTATIHVDLTGAFRWPELADLEVANLEELAEELRLSMQAFQG</sequence>
<dbReference type="Gene3D" id="3.40.50.1000">
    <property type="entry name" value="HAD superfamily/HAD-like"/>
    <property type="match status" value="1"/>
</dbReference>
<evidence type="ECO:0000313" key="2">
    <source>
        <dbReference type="Proteomes" id="UP000811899"/>
    </source>
</evidence>
<comment type="caution">
    <text evidence="1">The sequence shown here is derived from an EMBL/GenBank/DDBJ whole genome shotgun (WGS) entry which is preliminary data.</text>
</comment>
<proteinExistence type="predicted"/>
<dbReference type="NCBIfam" id="TIGR01549">
    <property type="entry name" value="HAD-SF-IA-v1"/>
    <property type="match status" value="1"/>
</dbReference>
<gene>
    <name evidence="1" type="ORF">KI809_07500</name>
</gene>
<dbReference type="InterPro" id="IPR036412">
    <property type="entry name" value="HAD-like_sf"/>
</dbReference>
<keyword evidence="2" id="KW-1185">Reference proteome</keyword>
<dbReference type="NCBIfam" id="TIGR01509">
    <property type="entry name" value="HAD-SF-IA-v3"/>
    <property type="match status" value="1"/>
</dbReference>
<dbReference type="SUPFAM" id="SSF56784">
    <property type="entry name" value="HAD-like"/>
    <property type="match status" value="1"/>
</dbReference>
<keyword evidence="1" id="KW-0378">Hydrolase</keyword>
<dbReference type="GO" id="GO:0016787">
    <property type="term" value="F:hydrolase activity"/>
    <property type="evidence" value="ECO:0007669"/>
    <property type="project" value="UniProtKB-KW"/>
</dbReference>
<dbReference type="Proteomes" id="UP000811899">
    <property type="component" value="Unassembled WGS sequence"/>
</dbReference>
<dbReference type="Pfam" id="PF13419">
    <property type="entry name" value="HAD_2"/>
    <property type="match status" value="1"/>
</dbReference>
<name>A0AAW4KZD9_9BACT</name>
<evidence type="ECO:0000313" key="1">
    <source>
        <dbReference type="EMBL" id="MBT0664144.1"/>
    </source>
</evidence>
<accession>A0AAW4KZD9</accession>
<reference evidence="1 2" key="1">
    <citation type="submission" date="2021-05" db="EMBL/GenBank/DDBJ databases">
        <title>The draft genome of Geobacter pelophilus DSM 12255.</title>
        <authorList>
            <person name="Xu Z."/>
            <person name="Masuda Y."/>
            <person name="Itoh H."/>
            <person name="Senoo K."/>
        </authorList>
    </citation>
    <scope>NUCLEOTIDE SEQUENCE [LARGE SCALE GENOMIC DNA]</scope>
    <source>
        <strain evidence="1 2">DSM 12255</strain>
    </source>
</reference>
<dbReference type="SFLD" id="SFLDG01129">
    <property type="entry name" value="C1.5:_HAD__Beta-PGM__Phosphata"/>
    <property type="match status" value="1"/>
</dbReference>
<organism evidence="1 2">
    <name type="scientific">Geoanaerobacter pelophilus</name>
    <dbReference type="NCBI Taxonomy" id="60036"/>
    <lineage>
        <taxon>Bacteria</taxon>
        <taxon>Pseudomonadati</taxon>
        <taxon>Thermodesulfobacteriota</taxon>
        <taxon>Desulfuromonadia</taxon>
        <taxon>Geobacterales</taxon>
        <taxon>Geobacteraceae</taxon>
        <taxon>Geoanaerobacter</taxon>
    </lineage>
</organism>
<dbReference type="PANTHER" id="PTHR43885:SF1">
    <property type="entry name" value="SUPERFAMILY HYDROLASE, PUTATIVE (AFU_ORTHOLOGUE AFUA_4G13290)-RELATED"/>
    <property type="match status" value="1"/>
</dbReference>
<protein>
    <submittedName>
        <fullName evidence="1">HAD family hydrolase</fullName>
    </submittedName>
</protein>
<dbReference type="InterPro" id="IPR023214">
    <property type="entry name" value="HAD_sf"/>
</dbReference>
<dbReference type="AlphaFoldDB" id="A0AAW4KZD9"/>